<reference evidence="2 3" key="1">
    <citation type="submission" date="2020-08" db="EMBL/GenBank/DDBJ databases">
        <title>Functional genomics of gut bacteria from endangered species of beetles.</title>
        <authorList>
            <person name="Carlos-Shanley C."/>
        </authorList>
    </citation>
    <scope>NUCLEOTIDE SEQUENCE [LARGE SCALE GENOMIC DNA]</scope>
    <source>
        <strain evidence="2 3">S00151</strain>
    </source>
</reference>
<keyword evidence="1" id="KW-0479">Metal-binding</keyword>
<evidence type="ECO:0000313" key="3">
    <source>
        <dbReference type="Proteomes" id="UP000592180"/>
    </source>
</evidence>
<sequence length="335" mass="39586">MTPEQFNPKDYLPQGYYPWPDLINPNIAQMEIDMNNWIDYDYAYLSEQARKKYKKMGLHLCTARMVPKASYEQTIPCSRFVLNFVVMDDQMEFATVEEKKRDCERGIEILKGAEPTPDENGMFQHLALIRNEYKSFMPSEWLERFTENLYRCFRYGVQDETPFKLARRVPALEYFMILREYSVNMYPYLYWADIEAGFVLPKDIEEHPVIQRLRALTSRIEAWQNDFYSLRKELGLDTELMNLILVLQKGQKMSLKEAVMEAKRIHDADVAEFVALHENLPNFGIYQQQVYDYVMSLGIILQGLNTHYIKDTERYLAGGAGFAWPEQRVANEYKK</sequence>
<evidence type="ECO:0000256" key="1">
    <source>
        <dbReference type="RuleBase" id="RU366034"/>
    </source>
</evidence>
<organism evidence="2 3">
    <name type="scientific">Chryseobacterium defluvii</name>
    <dbReference type="NCBI Taxonomy" id="160396"/>
    <lineage>
        <taxon>Bacteria</taxon>
        <taxon>Pseudomonadati</taxon>
        <taxon>Bacteroidota</taxon>
        <taxon>Flavobacteriia</taxon>
        <taxon>Flavobacteriales</taxon>
        <taxon>Weeksellaceae</taxon>
        <taxon>Chryseobacterium group</taxon>
        <taxon>Chryseobacterium</taxon>
    </lineage>
</organism>
<dbReference type="RefSeq" id="WP_184189899.1">
    <property type="nucleotide sequence ID" value="NZ_JACHLE010000003.1"/>
</dbReference>
<dbReference type="PANTHER" id="PTHR35201">
    <property type="entry name" value="TERPENE SYNTHASE"/>
    <property type="match status" value="1"/>
</dbReference>
<dbReference type="GO" id="GO:0010333">
    <property type="term" value="F:terpene synthase activity"/>
    <property type="evidence" value="ECO:0007669"/>
    <property type="project" value="InterPro"/>
</dbReference>
<evidence type="ECO:0000313" key="2">
    <source>
        <dbReference type="EMBL" id="MBB4807204.1"/>
    </source>
</evidence>
<dbReference type="Gene3D" id="1.10.600.10">
    <property type="entry name" value="Farnesyl Diphosphate Synthase"/>
    <property type="match status" value="1"/>
</dbReference>
<dbReference type="InterPro" id="IPR034686">
    <property type="entry name" value="Terpene_cyclase-like_2"/>
</dbReference>
<dbReference type="EC" id="4.2.3.-" evidence="1"/>
<dbReference type="SUPFAM" id="SSF48576">
    <property type="entry name" value="Terpenoid synthases"/>
    <property type="match status" value="1"/>
</dbReference>
<dbReference type="AlphaFoldDB" id="A0A840KHQ4"/>
<name>A0A840KHQ4_9FLAO</name>
<dbReference type="Pfam" id="PF19086">
    <property type="entry name" value="Terpene_syn_C_2"/>
    <property type="match status" value="1"/>
</dbReference>
<gene>
    <name evidence="2" type="ORF">HNP38_002508</name>
</gene>
<comment type="similarity">
    <text evidence="1">Belongs to the terpene synthase family.</text>
</comment>
<dbReference type="SFLD" id="SFLDG01020">
    <property type="entry name" value="Terpene_Cyclase_Like_2"/>
    <property type="match status" value="1"/>
</dbReference>
<dbReference type="PANTHER" id="PTHR35201:SF4">
    <property type="entry name" value="BETA-PINACENE SYNTHASE-RELATED"/>
    <property type="match status" value="1"/>
</dbReference>
<keyword evidence="1" id="KW-0456">Lyase</keyword>
<keyword evidence="1" id="KW-0460">Magnesium</keyword>
<protein>
    <recommendedName>
        <fullName evidence="1">Terpene synthase</fullName>
        <ecNumber evidence="1">4.2.3.-</ecNumber>
    </recommendedName>
</protein>
<proteinExistence type="inferred from homology"/>
<dbReference type="EMBL" id="JACHLE010000003">
    <property type="protein sequence ID" value="MBB4807204.1"/>
    <property type="molecule type" value="Genomic_DNA"/>
</dbReference>
<dbReference type="InterPro" id="IPR008949">
    <property type="entry name" value="Isoprenoid_synthase_dom_sf"/>
</dbReference>
<keyword evidence="3" id="KW-1185">Reference proteome</keyword>
<dbReference type="Proteomes" id="UP000592180">
    <property type="component" value="Unassembled WGS sequence"/>
</dbReference>
<accession>A0A840KHQ4</accession>
<dbReference type="SFLD" id="SFLDS00005">
    <property type="entry name" value="Isoprenoid_Synthase_Type_I"/>
    <property type="match status" value="1"/>
</dbReference>
<dbReference type="GO" id="GO:0046872">
    <property type="term" value="F:metal ion binding"/>
    <property type="evidence" value="ECO:0007669"/>
    <property type="project" value="UniProtKB-KW"/>
</dbReference>
<comment type="caution">
    <text evidence="2">The sequence shown here is derived from an EMBL/GenBank/DDBJ whole genome shotgun (WGS) entry which is preliminary data.</text>
</comment>
<comment type="cofactor">
    <cofactor evidence="1">
        <name>Mg(2+)</name>
        <dbReference type="ChEBI" id="CHEBI:18420"/>
    </cofactor>
</comment>